<feature type="chain" id="PRO_5037058110" evidence="1">
    <location>
        <begin position="21"/>
        <end position="136"/>
    </location>
</feature>
<dbReference type="AlphaFoldDB" id="A0A913ZNU5"/>
<dbReference type="RefSeq" id="XP_038053049.1">
    <property type="nucleotide sequence ID" value="XM_038197121.1"/>
</dbReference>
<proteinExistence type="predicted"/>
<accession>A0A913ZNU5</accession>
<dbReference type="OMA" id="GICIKSK"/>
<name>A0A913ZNU5_PATMI</name>
<evidence type="ECO:0000313" key="2">
    <source>
        <dbReference type="EnsemblMetazoa" id="XP_038053049.1"/>
    </source>
</evidence>
<dbReference type="EnsemblMetazoa" id="XM_038197121.1">
    <property type="protein sequence ID" value="XP_038053049.1"/>
    <property type="gene ID" value="LOC119725641"/>
</dbReference>
<keyword evidence="1" id="KW-0732">Signal</keyword>
<evidence type="ECO:0000313" key="3">
    <source>
        <dbReference type="Proteomes" id="UP000887568"/>
    </source>
</evidence>
<evidence type="ECO:0000256" key="1">
    <source>
        <dbReference type="SAM" id="SignalP"/>
    </source>
</evidence>
<dbReference type="GeneID" id="119725641"/>
<sequence length="136" mass="14428">MKCSMLSLLMFGLCMASVQGLKCYSCSYTNVAPRYMSFCGHPFDAKSPEAKSSIVSCNGTCIASKGRIYYDGGYVEGIERTCSDRDVSTCSNECGSVGDVAGCEHCCDDADLCNSACPVTFNIAVVVTILVVTVAF</sequence>
<feature type="signal peptide" evidence="1">
    <location>
        <begin position="1"/>
        <end position="20"/>
    </location>
</feature>
<reference evidence="2" key="1">
    <citation type="submission" date="2022-11" db="UniProtKB">
        <authorList>
            <consortium name="EnsemblMetazoa"/>
        </authorList>
    </citation>
    <scope>IDENTIFICATION</scope>
</reference>
<organism evidence="2 3">
    <name type="scientific">Patiria miniata</name>
    <name type="common">Bat star</name>
    <name type="synonym">Asterina miniata</name>
    <dbReference type="NCBI Taxonomy" id="46514"/>
    <lineage>
        <taxon>Eukaryota</taxon>
        <taxon>Metazoa</taxon>
        <taxon>Echinodermata</taxon>
        <taxon>Eleutherozoa</taxon>
        <taxon>Asterozoa</taxon>
        <taxon>Asteroidea</taxon>
        <taxon>Valvatacea</taxon>
        <taxon>Valvatida</taxon>
        <taxon>Asterinidae</taxon>
        <taxon>Patiria</taxon>
    </lineage>
</organism>
<dbReference type="OrthoDB" id="10393708at2759"/>
<protein>
    <submittedName>
        <fullName evidence="2">Uncharacterized protein</fullName>
    </submittedName>
</protein>
<dbReference type="Proteomes" id="UP000887568">
    <property type="component" value="Unplaced"/>
</dbReference>
<keyword evidence="3" id="KW-1185">Reference proteome</keyword>